<dbReference type="Pfam" id="PF26035">
    <property type="entry name" value="DUF8010"/>
    <property type="match status" value="1"/>
</dbReference>
<keyword evidence="6" id="KW-1185">Reference proteome</keyword>
<gene>
    <name evidence="3" type="ORF">CLV49_3369</name>
    <name evidence="4" type="ORF">ELQ93_02410</name>
</gene>
<dbReference type="Pfam" id="PF26572">
    <property type="entry name" value="DUF8185"/>
    <property type="match status" value="1"/>
</dbReference>
<feature type="domain" description="DUF8010" evidence="1">
    <location>
        <begin position="3"/>
        <end position="94"/>
    </location>
</feature>
<dbReference type="EMBL" id="RZGY01000001">
    <property type="protein sequence ID" value="RUQ85892.1"/>
    <property type="molecule type" value="Genomic_DNA"/>
</dbReference>
<organism evidence="3 5">
    <name type="scientific">Labedella gwakjiensis</name>
    <dbReference type="NCBI Taxonomy" id="390269"/>
    <lineage>
        <taxon>Bacteria</taxon>
        <taxon>Bacillati</taxon>
        <taxon>Actinomycetota</taxon>
        <taxon>Actinomycetes</taxon>
        <taxon>Micrococcales</taxon>
        <taxon>Microbacteriaceae</taxon>
        <taxon>Labedella</taxon>
    </lineage>
</organism>
<evidence type="ECO:0000313" key="6">
    <source>
        <dbReference type="Proteomes" id="UP000268291"/>
    </source>
</evidence>
<dbReference type="EMBL" id="PYAU01000001">
    <property type="protein sequence ID" value="PSL39722.1"/>
    <property type="molecule type" value="Genomic_DNA"/>
</dbReference>
<dbReference type="OrthoDB" id="4801220at2"/>
<dbReference type="Proteomes" id="UP000241203">
    <property type="component" value="Unassembled WGS sequence"/>
</dbReference>
<evidence type="ECO:0000259" key="2">
    <source>
        <dbReference type="Pfam" id="PF26572"/>
    </source>
</evidence>
<proteinExistence type="predicted"/>
<evidence type="ECO:0000313" key="5">
    <source>
        <dbReference type="Proteomes" id="UP000241203"/>
    </source>
</evidence>
<evidence type="ECO:0000313" key="4">
    <source>
        <dbReference type="EMBL" id="RUQ85892.1"/>
    </source>
</evidence>
<evidence type="ECO:0000259" key="1">
    <source>
        <dbReference type="Pfam" id="PF26035"/>
    </source>
</evidence>
<reference evidence="4 6" key="2">
    <citation type="submission" date="2018-12" db="EMBL/GenBank/DDBJ databases">
        <authorList>
            <person name="hu s."/>
            <person name="Xu Y."/>
            <person name="Xu B."/>
            <person name="Li F."/>
        </authorList>
    </citation>
    <scope>NUCLEOTIDE SEQUENCE [LARGE SCALE GENOMIC DNA]</scope>
    <source>
        <strain evidence="4 6">KSW2-17</strain>
    </source>
</reference>
<sequence length="219" mass="22987">MSSTITFPDPASLSDARTYLARAARVDDTAVRLVLRGGVLALYTAALSPRGLMDRGFTVLGLRTMRAASGSDLDIVVPVRSILDRIATPGPDAGPPLDLALPDQRVTTVWAGISPPRSGWLPIGDVSAATLVETARRGVADVADAVPEAAGDHVVHSIRQAVWTRPIGDRDDLPSGAAFAADALGFIPDGDENVPIFASGSWVRLSPRRGHVLARRSAV</sequence>
<dbReference type="InterPro" id="IPR058323">
    <property type="entry name" value="DUF8010"/>
</dbReference>
<feature type="domain" description="DUF8185" evidence="2">
    <location>
        <begin position="115"/>
        <end position="218"/>
    </location>
</feature>
<comment type="caution">
    <text evidence="3">The sequence shown here is derived from an EMBL/GenBank/DDBJ whole genome shotgun (WGS) entry which is preliminary data.</text>
</comment>
<protein>
    <submittedName>
        <fullName evidence="3">Uncharacterized protein</fullName>
    </submittedName>
</protein>
<evidence type="ECO:0000313" key="3">
    <source>
        <dbReference type="EMBL" id="PSL39722.1"/>
    </source>
</evidence>
<dbReference type="RefSeq" id="WP_106564555.1">
    <property type="nucleotide sequence ID" value="NZ_PYAU01000001.1"/>
</dbReference>
<dbReference type="Proteomes" id="UP000268291">
    <property type="component" value="Unassembled WGS sequence"/>
</dbReference>
<dbReference type="InterPro" id="IPR058498">
    <property type="entry name" value="DUF8185"/>
</dbReference>
<reference evidence="3 5" key="1">
    <citation type="submission" date="2018-03" db="EMBL/GenBank/DDBJ databases">
        <title>Genomic Encyclopedia of Archaeal and Bacterial Type Strains, Phase II (KMG-II): from individual species to whole genera.</title>
        <authorList>
            <person name="Goeker M."/>
        </authorList>
    </citation>
    <scope>NUCLEOTIDE SEQUENCE [LARGE SCALE GENOMIC DNA]</scope>
    <source>
        <strain evidence="3 5">DSM 21548</strain>
    </source>
</reference>
<name>A0A2P8H0J2_9MICO</name>
<accession>A0A2P8H0J2</accession>
<dbReference type="AlphaFoldDB" id="A0A2P8H0J2"/>